<sequence length="392" mass="40103">MRKIWAVPVVVAVLAGGGWFGRDVFTASPSAAPAPAEAATVALARQDLTSSVALTGQLGYGTARPVKGGKPGVVTWLPAPGTVMTRGKTLYRINDQAVPVFYGTLPLFRPLAQPNLVGRDVRVVRENLKALGYSVGRRYSPGDRVRQPAASPTPPPGASPTRPSAAASPTRRSTTSPARPLVWVEVRAGEDVLTASLVAAIKRWQDDIGLPVTGTIGPGDVAVLTGAVRVESLAALTGDAAEAPLMTVTPVAKVVTVQAEPDEAGSIHRGDKVTVRLPDERTVPGRVGGVATTVRAGEDGSPPTVTVSIRLDKPAAVARLDAAPVQVEFPAETHADVLVAPVGALLALAEGGYAVQVEGAGMVAIETGMFAGGLVEISGTGLTAGTRVVTTS</sequence>
<dbReference type="EMBL" id="JAENHO010000001">
    <property type="protein sequence ID" value="MBL7252817.1"/>
    <property type="molecule type" value="Genomic_DNA"/>
</dbReference>
<accession>A0ABS1VDQ8</accession>
<evidence type="ECO:0000256" key="1">
    <source>
        <dbReference type="SAM" id="MobiDB-lite"/>
    </source>
</evidence>
<comment type="caution">
    <text evidence="2">The sequence shown here is derived from an EMBL/GenBank/DDBJ whole genome shotgun (WGS) entry which is preliminary data.</text>
</comment>
<evidence type="ECO:0000313" key="2">
    <source>
        <dbReference type="EMBL" id="MBL7252817.1"/>
    </source>
</evidence>
<feature type="compositionally biased region" description="Low complexity" evidence="1">
    <location>
        <begin position="159"/>
        <end position="177"/>
    </location>
</feature>
<gene>
    <name evidence="2" type="ORF">JKJ07_00690</name>
</gene>
<name>A0ABS1VDQ8_9ACTN</name>
<evidence type="ECO:0000313" key="3">
    <source>
        <dbReference type="Proteomes" id="UP000598996"/>
    </source>
</evidence>
<feature type="region of interest" description="Disordered" evidence="1">
    <location>
        <begin position="139"/>
        <end position="177"/>
    </location>
</feature>
<proteinExistence type="predicted"/>
<dbReference type="RefSeq" id="WP_202989171.1">
    <property type="nucleotide sequence ID" value="NZ_JAENHO010000001.1"/>
</dbReference>
<keyword evidence="3" id="KW-1185">Reference proteome</keyword>
<dbReference type="Proteomes" id="UP000598996">
    <property type="component" value="Unassembled WGS sequence"/>
</dbReference>
<reference evidence="2 3" key="1">
    <citation type="submission" date="2021-01" db="EMBL/GenBank/DDBJ databases">
        <title>Actinoplanes sp. nov. LDG1-01 isolated from lichen.</title>
        <authorList>
            <person name="Saeng-In P."/>
            <person name="Phongsopitanun W."/>
            <person name="Kanchanasin P."/>
            <person name="Yuki M."/>
            <person name="Kudo T."/>
            <person name="Ohkuma M."/>
            <person name="Tanasupawat S."/>
        </authorList>
    </citation>
    <scope>NUCLEOTIDE SEQUENCE [LARGE SCALE GENOMIC DNA]</scope>
    <source>
        <strain evidence="2 3">LDG1-01</strain>
    </source>
</reference>
<organism evidence="2 3">
    <name type="scientific">Paractinoplanes lichenicola</name>
    <dbReference type="NCBI Taxonomy" id="2802976"/>
    <lineage>
        <taxon>Bacteria</taxon>
        <taxon>Bacillati</taxon>
        <taxon>Actinomycetota</taxon>
        <taxon>Actinomycetes</taxon>
        <taxon>Micromonosporales</taxon>
        <taxon>Micromonosporaceae</taxon>
        <taxon>Paractinoplanes</taxon>
    </lineage>
</organism>
<protein>
    <submittedName>
        <fullName evidence="2">Efflux RND transporter periplasmic adaptor subunit</fullName>
    </submittedName>
</protein>